<reference evidence="4" key="1">
    <citation type="submission" date="2023-06" db="EMBL/GenBank/DDBJ databases">
        <authorList>
            <person name="Zeman M."/>
            <person name="Kubasova T."/>
            <person name="Jahodarova E."/>
            <person name="Nykrynova M."/>
            <person name="Rychlik I."/>
        </authorList>
    </citation>
    <scope>NUCLEOTIDE SEQUENCE</scope>
    <source>
        <strain evidence="4">ET15</strain>
        <strain evidence="3">ET37</strain>
    </source>
</reference>
<evidence type="ECO:0000313" key="5">
    <source>
        <dbReference type="Proteomes" id="UP001167831"/>
    </source>
</evidence>
<dbReference type="RefSeq" id="WP_289824353.1">
    <property type="nucleotide sequence ID" value="NZ_JAUEIE010000001.1"/>
</dbReference>
<dbReference type="Proteomes" id="UP001168478">
    <property type="component" value="Unassembled WGS sequence"/>
</dbReference>
<protein>
    <submittedName>
        <fullName evidence="4">GEVED domain-containing protein</fullName>
    </submittedName>
</protein>
<dbReference type="Pfam" id="PF07705">
    <property type="entry name" value="CARDB"/>
    <property type="match status" value="1"/>
</dbReference>
<accession>A0AAW7JEK2</accession>
<feature type="domain" description="CARDB" evidence="1">
    <location>
        <begin position="186"/>
        <end position="266"/>
    </location>
</feature>
<dbReference type="AlphaFoldDB" id="A0AAW7JEK2"/>
<dbReference type="NCBIfam" id="TIGR04183">
    <property type="entry name" value="Por_Secre_tail"/>
    <property type="match status" value="1"/>
</dbReference>
<dbReference type="Pfam" id="PF20009">
    <property type="entry name" value="GEVED"/>
    <property type="match status" value="1"/>
</dbReference>
<dbReference type="EMBL" id="JAUEIE010000001">
    <property type="protein sequence ID" value="MDN0021505.1"/>
    <property type="molecule type" value="Genomic_DNA"/>
</dbReference>
<comment type="caution">
    <text evidence="4">The sequence shown here is derived from an EMBL/GenBank/DDBJ whole genome shotgun (WGS) entry which is preliminary data.</text>
</comment>
<feature type="domain" description="GEVED" evidence="2">
    <location>
        <begin position="353"/>
        <end position="429"/>
    </location>
</feature>
<gene>
    <name evidence="3" type="ORF">QVN81_00475</name>
    <name evidence="4" type="ORF">QVN84_00470</name>
</gene>
<dbReference type="InterPro" id="IPR011635">
    <property type="entry name" value="CARDB"/>
</dbReference>
<dbReference type="InterPro" id="IPR013783">
    <property type="entry name" value="Ig-like_fold"/>
</dbReference>
<dbReference type="InterPro" id="IPR045474">
    <property type="entry name" value="GEVED"/>
</dbReference>
<sequence>MACADAGRPELGMEYYQYFDDCFYTFNEVRFLGFFNYFDEEAYDWIYCHERGEMDEDLNMTKPLTFTIGIYEEGEDGLPGKCVMQKDIDIIGEKTGVVLEGYGDEGNSPIYEFRAPLGQTINLEHGYIQINAKDMGDSPSCWFAVFTVGGNLTALQKDIINESYSGQNACAFCLYGDGSYNADKALQIERFMTPLSSASGKYEKVQVELTNIGKNAISDARLELYVDGVLVATEDVNATIEPFESYKYTFTARADCSGGKHVITVKNVTPGDELKSYQSLSKTVETTVASEYPECEIYVPNVINITNVSLGSINNTSEGSTYSDYTDQKTVFRPGEKQTLNVTIESNDYEPTLGVFIDWNGDYTFSYDEQVVFDSFDADDNGGKAVATISVPEGAKTGEHRMRLIALPYHYTPDPASSFYNGEVEDYTIVVEPAPEDPVTVVDKNVIEQATDGKDATSVLTLTNNGGGTLNADIDFKYVLPNAPTSNYAAKVAPKAEFKGQLKAARIKAVAQKAPESDPATQYVLKYDSDVYDCIGIGNAANATFASLYPGAMLSSLKGMTVSSVDVYVGDVPESASIVIYGQKKQSECGDLITEQAFTPKAQSWNHVVLSQPVEIGTTDLWIGVRMENIVATGYYIGVDEGPAVIGFGDLVNIGGSTWWSMADLGLDYNYCIRANVTGDRTPAISWLSTDKKSMEVAAGSEGKLNVSFTPQGLEEGVYEAYLEVSTNDPFNSFIRIPVYMVNGELTAIGSLEQEGLGITLNGGNVTIKGGKTIAALKVSDLTGRCLMTSKPGAEEATVSLSQFAKGVYVITATYADGKSVSVKVPALK</sequence>
<proteinExistence type="predicted"/>
<name>A0AAW7JEK2_9BACT</name>
<reference evidence="4" key="2">
    <citation type="submission" date="2023-08" db="EMBL/GenBank/DDBJ databases">
        <title>Identification and characterization of horizontal gene transfer across gut microbiota members of farm animals based on homology search.</title>
        <authorList>
            <person name="Schwarzerova J."/>
            <person name="Nykrynova M."/>
            <person name="Jureckova K."/>
            <person name="Cejkova D."/>
            <person name="Rychlik I."/>
        </authorList>
    </citation>
    <scope>NUCLEOTIDE SEQUENCE</scope>
    <source>
        <strain evidence="4">ET15</strain>
        <strain evidence="3">ET37</strain>
    </source>
</reference>
<evidence type="ECO:0000313" key="6">
    <source>
        <dbReference type="Proteomes" id="UP001168478"/>
    </source>
</evidence>
<dbReference type="EMBL" id="JAUEIF010000001">
    <property type="protein sequence ID" value="MDN0024002.1"/>
    <property type="molecule type" value="Genomic_DNA"/>
</dbReference>
<keyword evidence="5" id="KW-1185">Reference proteome</keyword>
<evidence type="ECO:0000313" key="4">
    <source>
        <dbReference type="EMBL" id="MDN0024002.1"/>
    </source>
</evidence>
<organism evidence="4 6">
    <name type="scientific">Leyella lascolaii</name>
    <dbReference type="NCBI Taxonomy" id="1776379"/>
    <lineage>
        <taxon>Bacteria</taxon>
        <taxon>Pseudomonadati</taxon>
        <taxon>Bacteroidota</taxon>
        <taxon>Bacteroidia</taxon>
        <taxon>Bacteroidales</taxon>
        <taxon>Prevotellaceae</taxon>
        <taxon>Leyella</taxon>
    </lineage>
</organism>
<dbReference type="Gene3D" id="2.60.40.10">
    <property type="entry name" value="Immunoglobulins"/>
    <property type="match status" value="1"/>
</dbReference>
<evidence type="ECO:0000259" key="2">
    <source>
        <dbReference type="Pfam" id="PF20009"/>
    </source>
</evidence>
<dbReference type="Proteomes" id="UP001167831">
    <property type="component" value="Unassembled WGS sequence"/>
</dbReference>
<evidence type="ECO:0000259" key="1">
    <source>
        <dbReference type="Pfam" id="PF07705"/>
    </source>
</evidence>
<dbReference type="InterPro" id="IPR026444">
    <property type="entry name" value="Secre_tail"/>
</dbReference>
<evidence type="ECO:0000313" key="3">
    <source>
        <dbReference type="EMBL" id="MDN0021505.1"/>
    </source>
</evidence>